<evidence type="ECO:0000256" key="3">
    <source>
        <dbReference type="ARBA" id="ARBA00038122"/>
    </source>
</evidence>
<accession>A0A8U0UAB8</accession>
<feature type="compositionally biased region" description="Basic and acidic residues" evidence="5">
    <location>
        <begin position="481"/>
        <end position="495"/>
    </location>
</feature>
<gene>
    <name evidence="8" type="primary">LOC120044859</name>
</gene>
<feature type="compositionally biased region" description="Polar residues" evidence="5">
    <location>
        <begin position="259"/>
        <end position="269"/>
    </location>
</feature>
<keyword evidence="1" id="KW-0677">Repeat</keyword>
<organism evidence="7 8">
    <name type="scientific">Salvelinus namaycush</name>
    <name type="common">Lake trout</name>
    <name type="synonym">Salmo namaycush</name>
    <dbReference type="NCBI Taxonomy" id="8040"/>
    <lineage>
        <taxon>Eukaryota</taxon>
        <taxon>Metazoa</taxon>
        <taxon>Chordata</taxon>
        <taxon>Craniata</taxon>
        <taxon>Vertebrata</taxon>
        <taxon>Euteleostomi</taxon>
        <taxon>Actinopterygii</taxon>
        <taxon>Neopterygii</taxon>
        <taxon>Teleostei</taxon>
        <taxon>Protacanthopterygii</taxon>
        <taxon>Salmoniformes</taxon>
        <taxon>Salmonidae</taxon>
        <taxon>Salmoninae</taxon>
        <taxon>Salvelinus</taxon>
    </lineage>
</organism>
<dbReference type="Gene3D" id="1.25.40.20">
    <property type="entry name" value="Ankyrin repeat-containing domain"/>
    <property type="match status" value="1"/>
</dbReference>
<dbReference type="SUPFAM" id="SSF48403">
    <property type="entry name" value="Ankyrin repeat"/>
    <property type="match status" value="1"/>
</dbReference>
<dbReference type="Pfam" id="PF25877">
    <property type="entry name" value="WHD_SOWAH"/>
    <property type="match status" value="1"/>
</dbReference>
<sequence>MATDFTQDSVLHFLQFKGGRVKNSELLAHFNTFLRDHENQTHNRQLFKTFVNSVAVVKPEEGVSYVVLRKKCLGQVAGDIASAYHSPRPPARQQPEPQARRRERVQSSRTPVNRNQQRGQKGLIETHFHELHVPPGDTNQLTDKVLASAGIVDNNNVETTINYEKPIQCSSPHVPDHAPPPIYNRDAPFLPSYNASISKGSEDGSGQSFEAEWELNHKGIYVSGSKLGQQSKEPKRKRSYPPPEFLYTEVKPPAPHLTQVPQNTVQPQRKTSEADHRRAATGWPLLTTLEHASSSPCLSDGYSPSAAPHAPLTPDPQVTRSNGNLDGSYHLHHRIPQQPRPKQDGLPAAPLHATPASQLTQSNVSLPIPQKDGVPAAPLHATPASQLTQSNGSLPIPQKDGVPAPVPDIQYPEEGRAAVTQSGAQTLPFPCSLSLDSAYQYHTPAGSTGGSGYPEHHHHQGSSDFSFSHSHSSLSLAQSLDSRDEWPQRSPREEWASNETLSYQGLNYPGEQQRVKVHEVLCRAQEANLLSQMHRAERRAPWPHHHSTGYLDDEANRALSWHHSTGHLHDDNGSKSIESISLPGSDPEHLLRAPVRRISSRFRSRMCRSLGADLDQLFPEDSVSARHHRLHLLSSNLSISHSFSTPTSRTPSYRDLRREMHSGASSNKSLNGASNSGGHDSSYFHRHDLVPLEEKEHDWLVKGATGTWTDIYTLFRDEPSLLTKRDFITGYTILHWIAKHGDHRVLNTLWYGVNKAGLKLDVDVKTTCGYTPLHLASIHGNKKMIRLLVYKFRANVALRDTSGKKAWQYLGQTGPKDLLQMLGGPHCWTSTGGSATPQSSGERPTRHAATSATVKKSTSITGFLKHKTLVKFPGSQSPDSFV</sequence>
<feature type="region of interest" description="Disordered" evidence="5">
    <location>
        <begin position="293"/>
        <end position="351"/>
    </location>
</feature>
<dbReference type="InterPro" id="IPR002110">
    <property type="entry name" value="Ankyrin_rpt"/>
</dbReference>
<dbReference type="KEGG" id="snh:120044859"/>
<feature type="repeat" description="ANK" evidence="4">
    <location>
        <begin position="768"/>
        <end position="789"/>
    </location>
</feature>
<dbReference type="AlphaFoldDB" id="A0A8U0UAB8"/>
<dbReference type="PROSITE" id="PS50088">
    <property type="entry name" value="ANK_REPEAT"/>
    <property type="match status" value="1"/>
</dbReference>
<feature type="compositionally biased region" description="Polar residues" evidence="5">
    <location>
        <begin position="107"/>
        <end position="119"/>
    </location>
</feature>
<proteinExistence type="inferred from homology"/>
<dbReference type="GeneID" id="120044859"/>
<keyword evidence="7" id="KW-1185">Reference proteome</keyword>
<evidence type="ECO:0000256" key="4">
    <source>
        <dbReference type="PROSITE-ProRule" id="PRU00023"/>
    </source>
</evidence>
<dbReference type="Proteomes" id="UP000808372">
    <property type="component" value="Chromosome 3"/>
</dbReference>
<keyword evidence="2 4" id="KW-0040">ANK repeat</keyword>
<evidence type="ECO:0000313" key="8">
    <source>
        <dbReference type="RefSeq" id="XP_038845478.1"/>
    </source>
</evidence>
<reference evidence="8" key="1">
    <citation type="submission" date="2025-08" db="UniProtKB">
        <authorList>
            <consortium name="RefSeq"/>
        </authorList>
    </citation>
    <scope>IDENTIFICATION</scope>
    <source>
        <tissue evidence="8">White muscle</tissue>
    </source>
</reference>
<dbReference type="InterPro" id="IPR058889">
    <property type="entry name" value="WHD_SOWAHA-C"/>
</dbReference>
<dbReference type="RefSeq" id="XP_038845478.1">
    <property type="nucleotide sequence ID" value="XM_038989550.1"/>
</dbReference>
<dbReference type="InterPro" id="IPR036770">
    <property type="entry name" value="Ankyrin_rpt-contain_sf"/>
</dbReference>
<feature type="region of interest" description="Disordered" evidence="5">
    <location>
        <begin position="830"/>
        <end position="852"/>
    </location>
</feature>
<comment type="similarity">
    <text evidence="3">Belongs to the SOWAH family.</text>
</comment>
<evidence type="ECO:0000256" key="2">
    <source>
        <dbReference type="ARBA" id="ARBA00023043"/>
    </source>
</evidence>
<dbReference type="PROSITE" id="PS50297">
    <property type="entry name" value="ANK_REP_REGION"/>
    <property type="match status" value="1"/>
</dbReference>
<feature type="region of interest" description="Disordered" evidence="5">
    <location>
        <begin position="81"/>
        <end position="119"/>
    </location>
</feature>
<evidence type="ECO:0000313" key="7">
    <source>
        <dbReference type="Proteomes" id="UP000808372"/>
    </source>
</evidence>
<protein>
    <submittedName>
        <fullName evidence="8">Uncharacterized protein LOC120044859</fullName>
    </submittedName>
</protein>
<dbReference type="Pfam" id="PF12796">
    <property type="entry name" value="Ank_2"/>
    <property type="match status" value="1"/>
</dbReference>
<feature type="region of interest" description="Disordered" evidence="5">
    <location>
        <begin position="446"/>
        <end position="498"/>
    </location>
</feature>
<evidence type="ECO:0000256" key="1">
    <source>
        <dbReference type="ARBA" id="ARBA00022737"/>
    </source>
</evidence>
<dbReference type="SMART" id="SM00248">
    <property type="entry name" value="ANK"/>
    <property type="match status" value="2"/>
</dbReference>
<dbReference type="PANTHER" id="PTHR14491:SF3">
    <property type="entry name" value="ANKYRIN REPEAT DOMAIN-CONTAINING PROTEIN SOWAHB"/>
    <property type="match status" value="1"/>
</dbReference>
<evidence type="ECO:0000259" key="6">
    <source>
        <dbReference type="Pfam" id="PF25877"/>
    </source>
</evidence>
<name>A0A8U0UAB8_SALNM</name>
<feature type="region of interest" description="Disordered" evidence="5">
    <location>
        <begin position="224"/>
        <end position="277"/>
    </location>
</feature>
<feature type="compositionally biased region" description="Polar residues" evidence="5">
    <location>
        <begin position="316"/>
        <end position="325"/>
    </location>
</feature>
<feature type="compositionally biased region" description="Low complexity" evidence="5">
    <location>
        <begin position="462"/>
        <end position="480"/>
    </location>
</feature>
<feature type="domain" description="SOWAHA-C winged helix-turn-helix" evidence="6">
    <location>
        <begin position="4"/>
        <end position="79"/>
    </location>
</feature>
<dbReference type="PANTHER" id="PTHR14491">
    <property type="entry name" value="SOSONDOWAH, ISOFORM G"/>
    <property type="match status" value="1"/>
</dbReference>
<evidence type="ECO:0000256" key="5">
    <source>
        <dbReference type="SAM" id="MobiDB-lite"/>
    </source>
</evidence>